<feature type="region of interest" description="Disordered" evidence="1">
    <location>
        <begin position="187"/>
        <end position="219"/>
    </location>
</feature>
<feature type="region of interest" description="Disordered" evidence="1">
    <location>
        <begin position="336"/>
        <end position="387"/>
    </location>
</feature>
<feature type="region of interest" description="Disordered" evidence="1">
    <location>
        <begin position="109"/>
        <end position="133"/>
    </location>
</feature>
<feature type="region of interest" description="Disordered" evidence="1">
    <location>
        <begin position="243"/>
        <end position="266"/>
    </location>
</feature>
<dbReference type="EMBL" id="JAQQWM010000009">
    <property type="protein sequence ID" value="KAK8047396.1"/>
    <property type="molecule type" value="Genomic_DNA"/>
</dbReference>
<evidence type="ECO:0000313" key="2">
    <source>
        <dbReference type="EMBL" id="KAK8047396.1"/>
    </source>
</evidence>
<protein>
    <submittedName>
        <fullName evidence="2">Transcription factor Opi1-domain-containing protein</fullName>
    </submittedName>
</protein>
<comment type="caution">
    <text evidence="2">The sequence shown here is derived from an EMBL/GenBank/DDBJ whole genome shotgun (WGS) entry which is preliminary data.</text>
</comment>
<dbReference type="InterPro" id="IPR013927">
    <property type="entry name" value="TF_Opi1_Ccg-8"/>
</dbReference>
<sequence length="649" mass="70553">MEQNHMLPRPANTVDFTSTTAATHHPLDQKPAILLQDRRQQTPSTDPAAFKTFDRTFKLPLYPPPSYAQTPHHDHKAIVFPDAPKTELAPIHTFTGLVNDDKKKHTLPSLSSLTASSSPPYPTSLAQSNSSVTPAPTYNAPALPLSVTATASASTSTSTAVPLRPQATHWPSLNPLTAYYAPSHAQGAEPMQMEGDSTNSSVSSAASPEQYESGRASSVSLDDPDVRLAAEALGDLRADFISSPADHSTTLPSTPRSQSNAPPEPLLQLLTTNHPLLGNVIEGTQSAYVAGKNYSPRFKSGAEYVEGYVTPIANTVGTVGRKTGVEGSVRWFLGGGRRHKTHGSDLEAGDYRSSNKRRRVDAGSEEAMDQDEHMSGTITPRATNDPHDRRLSVASTIDTLPAYDDYRSPAYTEQSEPRPTNATAWQSRLIMSTSGLSIAMSEESLRSLKYCLSWLRWANVHIGNVINSLKTVMDRQASDQSMEGSSAPNSAEQQQMAARINALRADVLKTLQDVISTVSKYAGGALPDNARILVRRHLTSLPQRFRIASMAEDGQRTGQQGDLSAEEAGIAKEKEMRDGVQRVLVLAKEGLDMMAQVSGVLDGTIVSAEEWCDRLGRKRRQQREELLEGPRLPHFPIDDSKMDVKMACQ</sequence>
<accession>A0ABR1TL72</accession>
<dbReference type="Proteomes" id="UP001446871">
    <property type="component" value="Unassembled WGS sequence"/>
</dbReference>
<feature type="compositionally biased region" description="Low complexity" evidence="1">
    <location>
        <begin position="109"/>
        <end position="118"/>
    </location>
</feature>
<feature type="compositionally biased region" description="Low complexity" evidence="1">
    <location>
        <begin position="197"/>
        <end position="207"/>
    </location>
</feature>
<dbReference type="PANTHER" id="PTHR38406">
    <property type="entry name" value="TRANSCRIPTIONAL REPRESSOR OPI1"/>
    <property type="match status" value="1"/>
</dbReference>
<dbReference type="PANTHER" id="PTHR38406:SF1">
    <property type="entry name" value="TRANSCRIPTIONAL REPRESSOR OPI1"/>
    <property type="match status" value="1"/>
</dbReference>
<reference evidence="2 3" key="1">
    <citation type="submission" date="2023-01" db="EMBL/GenBank/DDBJ databases">
        <title>Analysis of 21 Apiospora genomes using comparative genomics revels a genus with tremendous synthesis potential of carbohydrate active enzymes and secondary metabolites.</title>
        <authorList>
            <person name="Sorensen T."/>
        </authorList>
    </citation>
    <scope>NUCLEOTIDE SEQUENCE [LARGE SCALE GENOMIC DNA]</scope>
    <source>
        <strain evidence="2 3">CBS 83171</strain>
    </source>
</reference>
<name>A0ABR1TL72_9PEZI</name>
<feature type="compositionally biased region" description="Polar residues" evidence="1">
    <location>
        <begin position="245"/>
        <end position="261"/>
    </location>
</feature>
<evidence type="ECO:0000313" key="3">
    <source>
        <dbReference type="Proteomes" id="UP001446871"/>
    </source>
</evidence>
<gene>
    <name evidence="2" type="ORF">PG996_015460</name>
</gene>
<keyword evidence="3" id="KW-1185">Reference proteome</keyword>
<proteinExistence type="predicted"/>
<evidence type="ECO:0000256" key="1">
    <source>
        <dbReference type="SAM" id="MobiDB-lite"/>
    </source>
</evidence>
<dbReference type="Pfam" id="PF08618">
    <property type="entry name" value="Opi1"/>
    <property type="match status" value="1"/>
</dbReference>
<organism evidence="2 3">
    <name type="scientific">Apiospora saccharicola</name>
    <dbReference type="NCBI Taxonomy" id="335842"/>
    <lineage>
        <taxon>Eukaryota</taxon>
        <taxon>Fungi</taxon>
        <taxon>Dikarya</taxon>
        <taxon>Ascomycota</taxon>
        <taxon>Pezizomycotina</taxon>
        <taxon>Sordariomycetes</taxon>
        <taxon>Xylariomycetidae</taxon>
        <taxon>Amphisphaeriales</taxon>
        <taxon>Apiosporaceae</taxon>
        <taxon>Apiospora</taxon>
    </lineage>
</organism>